<evidence type="ECO:0008006" key="3">
    <source>
        <dbReference type="Google" id="ProtNLM"/>
    </source>
</evidence>
<comment type="caution">
    <text evidence="1">The sequence shown here is derived from an EMBL/GenBank/DDBJ whole genome shotgun (WGS) entry which is preliminary data.</text>
</comment>
<gene>
    <name evidence="1" type="ORF">GCM10011450_03890</name>
</gene>
<proteinExistence type="predicted"/>
<dbReference type="RefSeq" id="WP_169294532.1">
    <property type="nucleotide sequence ID" value="NZ_BAABFY010000057.1"/>
</dbReference>
<dbReference type="EMBL" id="BMYS01000002">
    <property type="protein sequence ID" value="GGW77412.1"/>
    <property type="molecule type" value="Genomic_DNA"/>
</dbReference>
<sequence length="80" mass="9228">MEKSYHRFSELFAQLGLPSDEAGIRHFLVQHSPLPPDILLEDAPFWNEAQAALLREEKIEDADWAEVIDQLDNALRENLN</sequence>
<protein>
    <recommendedName>
        <fullName evidence="3">DUF2789 domain-containing protein</fullName>
    </recommendedName>
</protein>
<dbReference type="Gene3D" id="1.10.10.1130">
    <property type="entry name" value="Uncharacterised protein PF10982, DUF2789"/>
    <property type="match status" value="1"/>
</dbReference>
<evidence type="ECO:0000313" key="1">
    <source>
        <dbReference type="EMBL" id="GGW77412.1"/>
    </source>
</evidence>
<reference evidence="1" key="2">
    <citation type="submission" date="2020-09" db="EMBL/GenBank/DDBJ databases">
        <authorList>
            <person name="Sun Q."/>
            <person name="Kim S."/>
        </authorList>
    </citation>
    <scope>NUCLEOTIDE SEQUENCE</scope>
    <source>
        <strain evidence="1">KCTC 23732</strain>
    </source>
</reference>
<keyword evidence="2" id="KW-1185">Reference proteome</keyword>
<reference evidence="1" key="1">
    <citation type="journal article" date="2014" name="Int. J. Syst. Evol. Microbiol.">
        <title>Complete genome sequence of Corynebacterium casei LMG S-19264T (=DSM 44701T), isolated from a smear-ripened cheese.</title>
        <authorList>
            <consortium name="US DOE Joint Genome Institute (JGI-PGF)"/>
            <person name="Walter F."/>
            <person name="Albersmeier A."/>
            <person name="Kalinowski J."/>
            <person name="Ruckert C."/>
        </authorList>
    </citation>
    <scope>NUCLEOTIDE SEQUENCE</scope>
    <source>
        <strain evidence="1">KCTC 23732</strain>
    </source>
</reference>
<dbReference type="Proteomes" id="UP000608345">
    <property type="component" value="Unassembled WGS sequence"/>
</dbReference>
<accession>A0A918JGG6</accession>
<dbReference type="InterPro" id="IPR038086">
    <property type="entry name" value="DUF2789_sf"/>
</dbReference>
<dbReference type="AlphaFoldDB" id="A0A918JGG6"/>
<name>A0A918JGG6_9BURK</name>
<evidence type="ECO:0000313" key="2">
    <source>
        <dbReference type="Proteomes" id="UP000608345"/>
    </source>
</evidence>
<dbReference type="InterPro" id="IPR021250">
    <property type="entry name" value="DUF2789"/>
</dbReference>
<dbReference type="Pfam" id="PF10982">
    <property type="entry name" value="DUF2789"/>
    <property type="match status" value="1"/>
</dbReference>
<organism evidence="1 2">
    <name type="scientific">Advenella faeciporci</name>
    <dbReference type="NCBI Taxonomy" id="797535"/>
    <lineage>
        <taxon>Bacteria</taxon>
        <taxon>Pseudomonadati</taxon>
        <taxon>Pseudomonadota</taxon>
        <taxon>Betaproteobacteria</taxon>
        <taxon>Burkholderiales</taxon>
        <taxon>Alcaligenaceae</taxon>
    </lineage>
</organism>